<feature type="non-terminal residue" evidence="1">
    <location>
        <position position="34"/>
    </location>
</feature>
<dbReference type="EMBL" id="BARU01016275">
    <property type="protein sequence ID" value="GAH59963.1"/>
    <property type="molecule type" value="Genomic_DNA"/>
</dbReference>
<accession>X1IR19</accession>
<reference evidence="1" key="1">
    <citation type="journal article" date="2014" name="Front. Microbiol.">
        <title>High frequency of phylogenetically diverse reductive dehalogenase-homologous genes in deep subseafloor sedimentary metagenomes.</title>
        <authorList>
            <person name="Kawai M."/>
            <person name="Futagami T."/>
            <person name="Toyoda A."/>
            <person name="Takaki Y."/>
            <person name="Nishi S."/>
            <person name="Hori S."/>
            <person name="Arai W."/>
            <person name="Tsubouchi T."/>
            <person name="Morono Y."/>
            <person name="Uchiyama I."/>
            <person name="Ito T."/>
            <person name="Fujiyama A."/>
            <person name="Inagaki F."/>
            <person name="Takami H."/>
        </authorList>
    </citation>
    <scope>NUCLEOTIDE SEQUENCE</scope>
    <source>
        <strain evidence="1">Expedition CK06-06</strain>
    </source>
</reference>
<proteinExistence type="predicted"/>
<dbReference type="InterPro" id="IPR011990">
    <property type="entry name" value="TPR-like_helical_dom_sf"/>
</dbReference>
<evidence type="ECO:0000313" key="1">
    <source>
        <dbReference type="EMBL" id="GAH59963.1"/>
    </source>
</evidence>
<dbReference type="Pfam" id="PF13414">
    <property type="entry name" value="TPR_11"/>
    <property type="match status" value="1"/>
</dbReference>
<protein>
    <submittedName>
        <fullName evidence="1">Uncharacterized protein</fullName>
    </submittedName>
</protein>
<organism evidence="1">
    <name type="scientific">marine sediment metagenome</name>
    <dbReference type="NCBI Taxonomy" id="412755"/>
    <lineage>
        <taxon>unclassified sequences</taxon>
        <taxon>metagenomes</taxon>
        <taxon>ecological metagenomes</taxon>
    </lineage>
</organism>
<name>X1IR19_9ZZZZ</name>
<dbReference type="AlphaFoldDB" id="X1IR19"/>
<comment type="caution">
    <text evidence="1">The sequence shown here is derived from an EMBL/GenBank/DDBJ whole genome shotgun (WGS) entry which is preliminary data.</text>
</comment>
<dbReference type="SUPFAM" id="SSF48452">
    <property type="entry name" value="TPR-like"/>
    <property type="match status" value="1"/>
</dbReference>
<feature type="non-terminal residue" evidence="1">
    <location>
        <position position="1"/>
    </location>
</feature>
<dbReference type="Gene3D" id="1.25.40.10">
    <property type="entry name" value="Tetratricopeptide repeat domain"/>
    <property type="match status" value="1"/>
</dbReference>
<gene>
    <name evidence="1" type="ORF">S03H2_27276</name>
</gene>
<sequence length="34" mass="3615">DAIDAFGRALRLTPDDASIHNNLGNALNALGRHD</sequence>